<reference evidence="4" key="1">
    <citation type="journal article" date="2017" name="Plant J.">
        <title>The pomegranate (Punica granatum L.) genome and the genomics of punicalagin biosynthesis.</title>
        <authorList>
            <person name="Qin G."/>
            <person name="Xu C."/>
            <person name="Ming R."/>
            <person name="Tang H."/>
            <person name="Guyot R."/>
            <person name="Kramer E.M."/>
            <person name="Hu Y."/>
            <person name="Yi X."/>
            <person name="Qi Y."/>
            <person name="Xu X."/>
            <person name="Gao Z."/>
            <person name="Pan H."/>
            <person name="Jian J."/>
            <person name="Tian Y."/>
            <person name="Yue Z."/>
            <person name="Xu Y."/>
        </authorList>
    </citation>
    <scope>NUCLEOTIDE SEQUENCE [LARGE SCALE GENOMIC DNA]</scope>
    <source>
        <strain evidence="4">cv. Dabenzi</strain>
    </source>
</reference>
<dbReference type="PANTHER" id="PTHR46284">
    <property type="entry name" value="PROTEIN KINESIN LIGHT CHAIN-RELATED 3"/>
    <property type="match status" value="1"/>
</dbReference>
<feature type="repeat" description="TPR" evidence="1">
    <location>
        <begin position="204"/>
        <end position="237"/>
    </location>
</feature>
<dbReference type="OrthoDB" id="5986190at2759"/>
<dbReference type="GeneID" id="116214159"/>
<feature type="repeat" description="TPR" evidence="1">
    <location>
        <begin position="415"/>
        <end position="448"/>
    </location>
</feature>
<feature type="repeat" description="TPR" evidence="1">
    <location>
        <begin position="80"/>
        <end position="113"/>
    </location>
</feature>
<dbReference type="RefSeq" id="XP_031405349.1">
    <property type="nucleotide sequence ID" value="XM_031549489.1"/>
</dbReference>
<dbReference type="InterPro" id="IPR011990">
    <property type="entry name" value="TPR-like_helical_dom_sf"/>
</dbReference>
<protein>
    <submittedName>
        <fullName evidence="6">Protein KINESIN LIGHT CHAIN-RELATED 1-like</fullName>
    </submittedName>
</protein>
<evidence type="ECO:0000313" key="5">
    <source>
        <dbReference type="Proteomes" id="UP000515151"/>
    </source>
</evidence>
<dbReference type="Pfam" id="PF13176">
    <property type="entry name" value="TPR_7"/>
    <property type="match status" value="1"/>
</dbReference>
<dbReference type="SUPFAM" id="SSF48452">
    <property type="entry name" value="TPR-like"/>
    <property type="match status" value="2"/>
</dbReference>
<evidence type="ECO:0000256" key="1">
    <source>
        <dbReference type="PROSITE-ProRule" id="PRU00339"/>
    </source>
</evidence>
<sequence>MPGLASVSPSISNGAGDCCPAPGPSPSNLSRESVASGPQTAMALRLLAEMYCILGRPEEAVPLLELSTRDGADPDSMVKYSGYMQLGDTYSRLGQVEKSISFYESGLKVQIEALGSSHPLVADTCRYLAEAHLQAMQFDEAEVLCQKALEIYREHGAPGSLEEAADRRLLALICEAKGDFESALEQLVLARRTMATKALDSDIATVDVSIGNIYSLLGRFDQAVLSYRKALTALKSTRGENHPSVASVFIRLADVSSKTRKIRESKFYCENALRVYAESAVSEIMSEEIARGLIEISAIYEALSDTEEALKLLHKAMKLLEGSPGHFNTVAGIEVQMGVIFNMIGRYSDARSSFESAILKLRVCGESKSAFFGIVLNQTGLACLQMHRINEAVEFFEEAAVVLEHECGSCHLETVGVYSNLAATYDALGRVEEAIEILEYIVELREEKLGTVNPDFDEERRRLAQLLKEAGRARSSKGKSLEDLLGSNSQAMKE</sequence>
<feature type="region of interest" description="Disordered" evidence="2">
    <location>
        <begin position="1"/>
        <end position="34"/>
    </location>
</feature>
<keyword evidence="1" id="KW-0802">TPR repeat</keyword>
<feature type="region of interest" description="Disordered" evidence="2">
    <location>
        <begin position="471"/>
        <end position="494"/>
    </location>
</feature>
<evidence type="ECO:0000313" key="3">
    <source>
        <dbReference type="EMBL" id="OWM68635.1"/>
    </source>
</evidence>
<dbReference type="PROSITE" id="PS50005">
    <property type="entry name" value="TPR"/>
    <property type="match status" value="4"/>
</dbReference>
<dbReference type="Pfam" id="PF13424">
    <property type="entry name" value="TPR_12"/>
    <property type="match status" value="2"/>
</dbReference>
<keyword evidence="5" id="KW-1185">Reference proteome</keyword>
<dbReference type="Proteomes" id="UP000515151">
    <property type="component" value="Chromosome 1"/>
</dbReference>
<evidence type="ECO:0000313" key="6">
    <source>
        <dbReference type="RefSeq" id="XP_031405349.1"/>
    </source>
</evidence>
<reference evidence="6" key="4">
    <citation type="submission" date="2025-04" db="UniProtKB">
        <authorList>
            <consortium name="RefSeq"/>
        </authorList>
    </citation>
    <scope>IDENTIFICATION</scope>
    <source>
        <tissue evidence="6">Leaf</tissue>
    </source>
</reference>
<evidence type="ECO:0000256" key="2">
    <source>
        <dbReference type="SAM" id="MobiDB-lite"/>
    </source>
</evidence>
<name>A0A218W775_PUNGR</name>
<proteinExistence type="predicted"/>
<accession>A0A218W775</accession>
<dbReference type="SMART" id="SM00028">
    <property type="entry name" value="TPR"/>
    <property type="match status" value="9"/>
</dbReference>
<dbReference type="AlphaFoldDB" id="A0A218W775"/>
<gene>
    <name evidence="6" type="primary">LOC116214159</name>
    <name evidence="3" type="ORF">CDL15_Pgr023600</name>
</gene>
<dbReference type="PANTHER" id="PTHR46284:SF9">
    <property type="entry name" value="OS02G0109800 PROTEIN"/>
    <property type="match status" value="1"/>
</dbReference>
<dbReference type="InterPro" id="IPR019734">
    <property type="entry name" value="TPR_rpt"/>
</dbReference>
<evidence type="ECO:0000313" key="4">
    <source>
        <dbReference type="Proteomes" id="UP000197138"/>
    </source>
</evidence>
<reference evidence="5" key="3">
    <citation type="journal article" date="2020" name="Plant Biotechnol. J.">
        <title>The pomegranate (Punica granatum L.) draft genome dissects genetic divergence between soft- and hard-seeded cultivars.</title>
        <authorList>
            <person name="Luo X."/>
            <person name="Li H."/>
            <person name="Wu Z."/>
            <person name="Yao W."/>
            <person name="Zhao P."/>
            <person name="Cao D."/>
            <person name="Yu H."/>
            <person name="Li K."/>
            <person name="Poudel K."/>
            <person name="Zhao D."/>
            <person name="Zhang F."/>
            <person name="Xia X."/>
            <person name="Chen L."/>
            <person name="Wang Q."/>
            <person name="Jing D."/>
            <person name="Cao S."/>
        </authorList>
    </citation>
    <scope>NUCLEOTIDE SEQUENCE [LARGE SCALE GENOMIC DNA]</scope>
</reference>
<dbReference type="Proteomes" id="UP000197138">
    <property type="component" value="Unassembled WGS sequence"/>
</dbReference>
<organism evidence="3 4">
    <name type="scientific">Punica granatum</name>
    <name type="common">Pomegranate</name>
    <dbReference type="NCBI Taxonomy" id="22663"/>
    <lineage>
        <taxon>Eukaryota</taxon>
        <taxon>Viridiplantae</taxon>
        <taxon>Streptophyta</taxon>
        <taxon>Embryophyta</taxon>
        <taxon>Tracheophyta</taxon>
        <taxon>Spermatophyta</taxon>
        <taxon>Magnoliopsida</taxon>
        <taxon>eudicotyledons</taxon>
        <taxon>Gunneridae</taxon>
        <taxon>Pentapetalae</taxon>
        <taxon>rosids</taxon>
        <taxon>malvids</taxon>
        <taxon>Myrtales</taxon>
        <taxon>Lythraceae</taxon>
        <taxon>Punica</taxon>
    </lineage>
</organism>
<feature type="repeat" description="TPR" evidence="1">
    <location>
        <begin position="290"/>
        <end position="323"/>
    </location>
</feature>
<dbReference type="EMBL" id="MTKT01004950">
    <property type="protein sequence ID" value="OWM68635.1"/>
    <property type="molecule type" value="Genomic_DNA"/>
</dbReference>
<dbReference type="Gene3D" id="1.25.40.10">
    <property type="entry name" value="Tetratricopeptide repeat domain"/>
    <property type="match status" value="3"/>
</dbReference>
<dbReference type="Pfam" id="PF13181">
    <property type="entry name" value="TPR_8"/>
    <property type="match status" value="1"/>
</dbReference>
<reference evidence="3" key="2">
    <citation type="submission" date="2017-06" db="EMBL/GenBank/DDBJ databases">
        <title>The pomegranate genome and the genomics of punicalagin biosynthesis.</title>
        <authorList>
            <person name="Xu C."/>
        </authorList>
    </citation>
    <scope>NUCLEOTIDE SEQUENCE [LARGE SCALE GENOMIC DNA]</scope>
    <source>
        <tissue evidence="3">Fresh leaf</tissue>
    </source>
</reference>